<evidence type="ECO:0000256" key="1">
    <source>
        <dbReference type="ARBA" id="ARBA00004370"/>
    </source>
</evidence>
<proteinExistence type="inferred from homology"/>
<feature type="compositionally biased region" description="Polar residues" evidence="8">
    <location>
        <begin position="263"/>
        <end position="295"/>
    </location>
</feature>
<evidence type="ECO:0000256" key="5">
    <source>
        <dbReference type="ARBA" id="ARBA00023157"/>
    </source>
</evidence>
<accession>A0A8C9A5J0</accession>
<keyword evidence="3" id="KW-0732">Signal</keyword>
<evidence type="ECO:0000256" key="2">
    <source>
        <dbReference type="ARBA" id="ARBA00006909"/>
    </source>
</evidence>
<evidence type="ECO:0000256" key="7">
    <source>
        <dbReference type="ARBA" id="ARBA00054882"/>
    </source>
</evidence>
<name>A0A8C9A5J0_PROSS</name>
<comment type="subcellular location">
    <subcellularLocation>
        <location evidence="1">Membrane</location>
    </subcellularLocation>
</comment>
<evidence type="ECO:0000256" key="8">
    <source>
        <dbReference type="SAM" id="MobiDB-lite"/>
    </source>
</evidence>
<dbReference type="Ensembl" id="ENSPSMT00000033172.1">
    <property type="protein sequence ID" value="ENSPSMP00000028732.1"/>
    <property type="gene ID" value="ENSPSMG00000019973.1"/>
</dbReference>
<reference evidence="10" key="1">
    <citation type="submission" date="2025-08" db="UniProtKB">
        <authorList>
            <consortium name="Ensembl"/>
        </authorList>
    </citation>
    <scope>IDENTIFICATION</scope>
</reference>
<organism evidence="10 11">
    <name type="scientific">Prolemur simus</name>
    <name type="common">Greater bamboo lemur</name>
    <name type="synonym">Hapalemur simus</name>
    <dbReference type="NCBI Taxonomy" id="1328070"/>
    <lineage>
        <taxon>Eukaryota</taxon>
        <taxon>Metazoa</taxon>
        <taxon>Chordata</taxon>
        <taxon>Craniata</taxon>
        <taxon>Vertebrata</taxon>
        <taxon>Euteleostomi</taxon>
        <taxon>Mammalia</taxon>
        <taxon>Eutheria</taxon>
        <taxon>Euarchontoglires</taxon>
        <taxon>Primates</taxon>
        <taxon>Strepsirrhini</taxon>
        <taxon>Lemuriformes</taxon>
        <taxon>Lemuridae</taxon>
        <taxon>Prolemur</taxon>
    </lineage>
</organism>
<evidence type="ECO:0000256" key="6">
    <source>
        <dbReference type="ARBA" id="ARBA00023180"/>
    </source>
</evidence>
<evidence type="ECO:0000313" key="11">
    <source>
        <dbReference type="Proteomes" id="UP000694414"/>
    </source>
</evidence>
<dbReference type="AlphaFoldDB" id="A0A8C9A5J0"/>
<protein>
    <recommendedName>
        <fullName evidence="9">MHC class I-like antigen recognition-like domain-containing protein</fullName>
    </recommendedName>
</protein>
<dbReference type="GeneTree" id="ENSGT01120000271825"/>
<dbReference type="GO" id="GO:0002476">
    <property type="term" value="P:antigen processing and presentation of endogenous peptide antigen via MHC class Ib"/>
    <property type="evidence" value="ECO:0007669"/>
    <property type="project" value="TreeGrafter"/>
</dbReference>
<sequence length="308" mass="34798">FSLEKKKFFFLRQSLTLLPGLECRGVKTHTLSYNFTITPKFTLGQQWCKVQGQVDGKTFLRGNCGAKNFEPCDPLGKEIYGTKAWKDQLEILINGVEELRKKLLDFQLENHTSREPLTVEVRMSCQREANRHTNGSWQFGFHGQVFLVFDSENRNWTLAHPGARQMKEKWENNTDVTMFFHNILIGDCKTLLTDFLTHWEKLLQPTGNSQGTGQDPAAATQQGIQTPGLQEDLRHSPTQSQGHQVHLLQPHSVPPLLHPTGNLREQGSTPSNPRNTGYNALHTPNSKGRFQSDSPLNVARDTAAKLEG</sequence>
<dbReference type="GO" id="GO:0009897">
    <property type="term" value="C:external side of plasma membrane"/>
    <property type="evidence" value="ECO:0007669"/>
    <property type="project" value="TreeGrafter"/>
</dbReference>
<evidence type="ECO:0000313" key="10">
    <source>
        <dbReference type="Ensembl" id="ENSPSMP00000028732.1"/>
    </source>
</evidence>
<dbReference type="InterPro" id="IPR050208">
    <property type="entry name" value="MHC_class-I_related"/>
</dbReference>
<dbReference type="FunFam" id="3.30.500.10:FF:000004">
    <property type="entry name" value="Retinoic acid early-inducible protein 1-beta"/>
    <property type="match status" value="1"/>
</dbReference>
<dbReference type="GO" id="GO:0002486">
    <property type="term" value="P:antigen processing and presentation of endogenous peptide antigen via MHC class I via ER pathway, TAP-independent"/>
    <property type="evidence" value="ECO:0007669"/>
    <property type="project" value="TreeGrafter"/>
</dbReference>
<evidence type="ECO:0000259" key="9">
    <source>
        <dbReference type="Pfam" id="PF00129"/>
    </source>
</evidence>
<feature type="domain" description="MHC class I-like antigen recognition-like" evidence="9">
    <location>
        <begin position="28"/>
        <end position="198"/>
    </location>
</feature>
<dbReference type="SUPFAM" id="SSF54452">
    <property type="entry name" value="MHC antigen-recognition domain"/>
    <property type="match status" value="1"/>
</dbReference>
<dbReference type="InterPro" id="IPR037055">
    <property type="entry name" value="MHC_I-like_Ag-recog_sf"/>
</dbReference>
<dbReference type="GO" id="GO:0005615">
    <property type="term" value="C:extracellular space"/>
    <property type="evidence" value="ECO:0007669"/>
    <property type="project" value="TreeGrafter"/>
</dbReference>
<evidence type="ECO:0000256" key="3">
    <source>
        <dbReference type="ARBA" id="ARBA00022729"/>
    </source>
</evidence>
<feature type="region of interest" description="Disordered" evidence="8">
    <location>
        <begin position="251"/>
        <end position="308"/>
    </location>
</feature>
<reference evidence="10" key="2">
    <citation type="submission" date="2025-09" db="UniProtKB">
        <authorList>
            <consortium name="Ensembl"/>
        </authorList>
    </citation>
    <scope>IDENTIFICATION</scope>
</reference>
<dbReference type="InterPro" id="IPR011162">
    <property type="entry name" value="MHC_I/II-like_Ag-recog"/>
</dbReference>
<dbReference type="PANTHER" id="PTHR16675">
    <property type="entry name" value="MHC CLASS I-RELATED"/>
    <property type="match status" value="1"/>
</dbReference>
<keyword evidence="6" id="KW-0325">Glycoprotein</keyword>
<evidence type="ECO:0000256" key="4">
    <source>
        <dbReference type="ARBA" id="ARBA00023136"/>
    </source>
</evidence>
<comment type="similarity">
    <text evidence="2">Belongs to the MHC class I family.</text>
</comment>
<dbReference type="Pfam" id="PF00129">
    <property type="entry name" value="MHC_I"/>
    <property type="match status" value="1"/>
</dbReference>
<keyword evidence="5" id="KW-1015">Disulfide bond</keyword>
<dbReference type="Proteomes" id="UP000694414">
    <property type="component" value="Unplaced"/>
</dbReference>
<dbReference type="GO" id="GO:0001916">
    <property type="term" value="P:positive regulation of T cell mediated cytotoxicity"/>
    <property type="evidence" value="ECO:0007669"/>
    <property type="project" value="TreeGrafter"/>
</dbReference>
<keyword evidence="4" id="KW-0472">Membrane</keyword>
<dbReference type="Gene3D" id="3.30.500.10">
    <property type="entry name" value="MHC class I-like antigen recognition-like"/>
    <property type="match status" value="1"/>
</dbReference>
<dbReference type="GO" id="GO:0006955">
    <property type="term" value="P:immune response"/>
    <property type="evidence" value="ECO:0007669"/>
    <property type="project" value="TreeGrafter"/>
</dbReference>
<dbReference type="PANTHER" id="PTHR16675:SF268">
    <property type="entry name" value="UL16-BINDING PROTEIN 1"/>
    <property type="match status" value="1"/>
</dbReference>
<comment type="function">
    <text evidence="7">Binds and activates the KLRK1/NKG2D receptor, mediating natural killer cell cytotoxicity.</text>
</comment>
<keyword evidence="11" id="KW-1185">Reference proteome</keyword>
<dbReference type="InterPro" id="IPR011161">
    <property type="entry name" value="MHC_I-like_Ag-recog"/>
</dbReference>